<feature type="transmembrane region" description="Helical" evidence="10">
    <location>
        <begin position="33"/>
        <end position="52"/>
    </location>
</feature>
<feature type="domain" description="Sodium/calcium exchanger membrane region" evidence="11">
    <location>
        <begin position="252"/>
        <end position="394"/>
    </location>
</feature>
<reference evidence="12" key="1">
    <citation type="submission" date="2021-12" db="EMBL/GenBank/DDBJ databases">
        <title>Convergent genome expansion in fungi linked to evolution of root-endophyte symbiosis.</title>
        <authorList>
            <consortium name="DOE Joint Genome Institute"/>
            <person name="Ke Y.-H."/>
            <person name="Bonito G."/>
            <person name="Liao H.-L."/>
            <person name="Looney B."/>
            <person name="Rojas-Flechas A."/>
            <person name="Nash J."/>
            <person name="Hameed K."/>
            <person name="Schadt C."/>
            <person name="Martin F."/>
            <person name="Crous P.W."/>
            <person name="Miettinen O."/>
            <person name="Magnuson J.K."/>
            <person name="Labbe J."/>
            <person name="Jacobson D."/>
            <person name="Doktycz M.J."/>
            <person name="Veneault-Fourrey C."/>
            <person name="Kuo A."/>
            <person name="Mondo S."/>
            <person name="Calhoun S."/>
            <person name="Riley R."/>
            <person name="Ohm R."/>
            <person name="LaButti K."/>
            <person name="Andreopoulos B."/>
            <person name="Pangilinan J."/>
            <person name="Nolan M."/>
            <person name="Tritt A."/>
            <person name="Clum A."/>
            <person name="Lipzen A."/>
            <person name="Daum C."/>
            <person name="Barry K."/>
            <person name="Grigoriev I.V."/>
            <person name="Vilgalys R."/>
        </authorList>
    </citation>
    <scope>NUCLEOTIDE SEQUENCE</scope>
    <source>
        <strain evidence="12">PMI_201</strain>
    </source>
</reference>
<keyword evidence="4 10" id="KW-0109">Calcium transport</keyword>
<feature type="transmembrane region" description="Helical" evidence="10">
    <location>
        <begin position="350"/>
        <end position="369"/>
    </location>
</feature>
<proteinExistence type="inferred from homology"/>
<keyword evidence="9 10" id="KW-0472">Membrane</keyword>
<keyword evidence="10" id="KW-0050">Antiport</keyword>
<feature type="transmembrane region" description="Helical" evidence="10">
    <location>
        <begin position="375"/>
        <end position="395"/>
    </location>
</feature>
<evidence type="ECO:0000256" key="5">
    <source>
        <dbReference type="ARBA" id="ARBA00022692"/>
    </source>
</evidence>
<comment type="function">
    <text evidence="10">Has a role in promoting intracellular calcium ion sequestration via the exchange of calcium ions for hydrogen ions across the vacuolar membrane. Involved also in manganese ion homeostasis via its uptake into the vacuole.</text>
</comment>
<evidence type="ECO:0000313" key="13">
    <source>
        <dbReference type="Proteomes" id="UP001201262"/>
    </source>
</evidence>
<accession>A0AAD4KZ64</accession>
<dbReference type="GO" id="GO:0012505">
    <property type="term" value="C:endomembrane system"/>
    <property type="evidence" value="ECO:0007669"/>
    <property type="project" value="UniProtKB-SubCell"/>
</dbReference>
<sequence length="396" mass="43262">MWSRRSTFIRVETWAQALYSPSSSNIYHHARKAVAYGANPNLLLLFLPLGILGGTLRWNALLVFFFNLLAVIPLSALVSDASDKLSDSVGALLGSLINATFGNSVELTAGILAVVNGRVTIAQSIMIGSILSDILLVLGLCIFSASWGKNILLFNPTVADTLSSLMMIATMAIILPTVLASTLAVHHSQIEDRILSFSRGTAVILLILYITYLFFQMRTHKHLFEQAQHTRQDDPSQSTTQLASPLQKYAPIATLIASSIGVVVCTYFVFESMSSTAHITHMSTIFIAMILIPIASNSPEGSAVIAVSRSGDIDFGISVIVSSILQISLFAIPFLVILGWIIEEPITLDFGSFNTMILFFAVVIVSYMLREGRYTYIHGTMLVGFYAILTVAFYFR</sequence>
<dbReference type="PANTHER" id="PTHR31503">
    <property type="entry name" value="VACUOLAR CALCIUM ION TRANSPORTER"/>
    <property type="match status" value="1"/>
</dbReference>
<dbReference type="AlphaFoldDB" id="A0AAD4KZ64"/>
<keyword evidence="10" id="KW-0926">Vacuole</keyword>
<evidence type="ECO:0000256" key="3">
    <source>
        <dbReference type="ARBA" id="ARBA00022448"/>
    </source>
</evidence>
<comment type="caution">
    <text evidence="10">Lacks conserved residue(s) required for the propagation of feature annotation.</text>
</comment>
<dbReference type="InterPro" id="IPR004798">
    <property type="entry name" value="CAX-like"/>
</dbReference>
<dbReference type="GO" id="GO:0000329">
    <property type="term" value="C:fungal-type vacuole membrane"/>
    <property type="evidence" value="ECO:0007669"/>
    <property type="project" value="TreeGrafter"/>
</dbReference>
<evidence type="ECO:0000256" key="4">
    <source>
        <dbReference type="ARBA" id="ARBA00022568"/>
    </source>
</evidence>
<keyword evidence="6 10" id="KW-0106">Calcium</keyword>
<feature type="transmembrane region" description="Helical" evidence="10">
    <location>
        <begin position="315"/>
        <end position="338"/>
    </location>
</feature>
<evidence type="ECO:0000256" key="1">
    <source>
        <dbReference type="ARBA" id="ARBA00004127"/>
    </source>
</evidence>
<dbReference type="InterPro" id="IPR004837">
    <property type="entry name" value="NaCa_Exmemb"/>
</dbReference>
<dbReference type="PANTHER" id="PTHR31503:SF22">
    <property type="entry name" value="VACUOLAR CALCIUM ION TRANSPORTER"/>
    <property type="match status" value="1"/>
</dbReference>
<organism evidence="12 13">
    <name type="scientific">Talaromyces proteolyticus</name>
    <dbReference type="NCBI Taxonomy" id="1131652"/>
    <lineage>
        <taxon>Eukaryota</taxon>
        <taxon>Fungi</taxon>
        <taxon>Dikarya</taxon>
        <taxon>Ascomycota</taxon>
        <taxon>Pezizomycotina</taxon>
        <taxon>Eurotiomycetes</taxon>
        <taxon>Eurotiomycetidae</taxon>
        <taxon>Eurotiales</taxon>
        <taxon>Trichocomaceae</taxon>
        <taxon>Talaromyces</taxon>
        <taxon>Talaromyces sect. Bacilispori</taxon>
    </lineage>
</organism>
<feature type="transmembrane region" description="Helical" evidence="10">
    <location>
        <begin position="197"/>
        <end position="215"/>
    </location>
</feature>
<evidence type="ECO:0000256" key="9">
    <source>
        <dbReference type="ARBA" id="ARBA00023136"/>
    </source>
</evidence>
<keyword evidence="3 10" id="KW-0813">Transport</keyword>
<comment type="caution">
    <text evidence="12">The sequence shown here is derived from an EMBL/GenBank/DDBJ whole genome shotgun (WGS) entry which is preliminary data.</text>
</comment>
<dbReference type="RefSeq" id="XP_046073665.1">
    <property type="nucleotide sequence ID" value="XM_046211000.1"/>
</dbReference>
<keyword evidence="8 10" id="KW-0406">Ion transport</keyword>
<dbReference type="GO" id="GO:0006874">
    <property type="term" value="P:intracellular calcium ion homeostasis"/>
    <property type="evidence" value="ECO:0007669"/>
    <property type="project" value="TreeGrafter"/>
</dbReference>
<dbReference type="EMBL" id="JAJTJA010000005">
    <property type="protein sequence ID" value="KAH8699201.1"/>
    <property type="molecule type" value="Genomic_DNA"/>
</dbReference>
<dbReference type="Gene3D" id="1.20.1420.30">
    <property type="entry name" value="NCX, central ion-binding region"/>
    <property type="match status" value="1"/>
</dbReference>
<evidence type="ECO:0000259" key="11">
    <source>
        <dbReference type="Pfam" id="PF01699"/>
    </source>
</evidence>
<comment type="subcellular location">
    <subcellularLocation>
        <location evidence="1">Endomembrane system</location>
        <topology evidence="1">Multi-pass membrane protein</topology>
    </subcellularLocation>
    <subcellularLocation>
        <location evidence="10">Vacuole membrane</location>
    </subcellularLocation>
</comment>
<feature type="transmembrane region" description="Helical" evidence="10">
    <location>
        <begin position="125"/>
        <end position="145"/>
    </location>
</feature>
<feature type="transmembrane region" description="Helical" evidence="10">
    <location>
        <begin position="249"/>
        <end position="270"/>
    </location>
</feature>
<keyword evidence="5 10" id="KW-0812">Transmembrane</keyword>
<dbReference type="Pfam" id="PF01699">
    <property type="entry name" value="Na_Ca_ex"/>
    <property type="match status" value="2"/>
</dbReference>
<evidence type="ECO:0000256" key="8">
    <source>
        <dbReference type="ARBA" id="ARBA00023065"/>
    </source>
</evidence>
<feature type="domain" description="Sodium/calcium exchanger membrane region" evidence="11">
    <location>
        <begin position="60"/>
        <end position="217"/>
    </location>
</feature>
<dbReference type="GO" id="GO:0015369">
    <property type="term" value="F:calcium:proton antiporter activity"/>
    <property type="evidence" value="ECO:0007669"/>
    <property type="project" value="UniProtKB-UniRule"/>
</dbReference>
<feature type="transmembrane region" description="Helical" evidence="10">
    <location>
        <begin position="58"/>
        <end position="78"/>
    </location>
</feature>
<comment type="similarity">
    <text evidence="2 10">Belongs to the Ca(2+):cation antiporter (CaCA) (TC 2.A.19) family.</text>
</comment>
<feature type="transmembrane region" description="Helical" evidence="10">
    <location>
        <begin position="165"/>
        <end position="185"/>
    </location>
</feature>
<evidence type="ECO:0000256" key="10">
    <source>
        <dbReference type="RuleBase" id="RU365028"/>
    </source>
</evidence>
<name>A0AAD4KZ64_9EURO</name>
<dbReference type="NCBIfam" id="TIGR00378">
    <property type="entry name" value="cax"/>
    <property type="match status" value="1"/>
</dbReference>
<evidence type="ECO:0000256" key="7">
    <source>
        <dbReference type="ARBA" id="ARBA00022989"/>
    </source>
</evidence>
<evidence type="ECO:0000256" key="6">
    <source>
        <dbReference type="ARBA" id="ARBA00022837"/>
    </source>
</evidence>
<feature type="transmembrane region" description="Helical" evidence="10">
    <location>
        <begin position="277"/>
        <end position="295"/>
    </location>
</feature>
<gene>
    <name evidence="12" type="ORF">BGW36DRAFT_293456</name>
</gene>
<dbReference type="InterPro" id="IPR044880">
    <property type="entry name" value="NCX_ion-bd_dom_sf"/>
</dbReference>
<dbReference type="GeneID" id="70241287"/>
<keyword evidence="13" id="KW-1185">Reference proteome</keyword>
<dbReference type="InterPro" id="IPR004713">
    <property type="entry name" value="CaH_exchang"/>
</dbReference>
<protein>
    <recommendedName>
        <fullName evidence="10">Vacuolar calcium ion transporter</fullName>
    </recommendedName>
</protein>
<evidence type="ECO:0000256" key="2">
    <source>
        <dbReference type="ARBA" id="ARBA00008170"/>
    </source>
</evidence>
<dbReference type="Proteomes" id="UP001201262">
    <property type="component" value="Unassembled WGS sequence"/>
</dbReference>
<evidence type="ECO:0000313" key="12">
    <source>
        <dbReference type="EMBL" id="KAH8699201.1"/>
    </source>
</evidence>
<keyword evidence="7 10" id="KW-1133">Transmembrane helix</keyword>